<gene>
    <name evidence="1" type="ORF">SORBI_3004G286301</name>
</gene>
<accession>A0A1Z5RPZ1</accession>
<dbReference type="EMBL" id="CM000763">
    <property type="protein sequence ID" value="OQU85661.1"/>
    <property type="molecule type" value="Genomic_DNA"/>
</dbReference>
<dbReference type="Gramene" id="OQU85661">
    <property type="protein sequence ID" value="OQU85661"/>
    <property type="gene ID" value="SORBI_3004G286301"/>
</dbReference>
<evidence type="ECO:0000313" key="1">
    <source>
        <dbReference type="EMBL" id="OQU85661.1"/>
    </source>
</evidence>
<name>A0A1Z5RPZ1_SORBI</name>
<protein>
    <submittedName>
        <fullName evidence="1">Uncharacterized protein</fullName>
    </submittedName>
</protein>
<reference evidence="2" key="2">
    <citation type="journal article" date="2018" name="Plant J.">
        <title>The Sorghum bicolor reference genome: improved assembly, gene annotations, a transcriptome atlas, and signatures of genome organization.</title>
        <authorList>
            <person name="McCormick R.F."/>
            <person name="Truong S.K."/>
            <person name="Sreedasyam A."/>
            <person name="Jenkins J."/>
            <person name="Shu S."/>
            <person name="Sims D."/>
            <person name="Kennedy M."/>
            <person name="Amirebrahimi M."/>
            <person name="Weers B.D."/>
            <person name="McKinley B."/>
            <person name="Mattison A."/>
            <person name="Morishige D.T."/>
            <person name="Grimwood J."/>
            <person name="Schmutz J."/>
            <person name="Mullet J.E."/>
        </authorList>
    </citation>
    <scope>NUCLEOTIDE SEQUENCE [LARGE SCALE GENOMIC DNA]</scope>
    <source>
        <strain evidence="2">cv. BTx623</strain>
    </source>
</reference>
<keyword evidence="2" id="KW-1185">Reference proteome</keyword>
<evidence type="ECO:0000313" key="2">
    <source>
        <dbReference type="Proteomes" id="UP000000768"/>
    </source>
</evidence>
<dbReference type="InParanoid" id="A0A1Z5RPZ1"/>
<reference evidence="1 2" key="1">
    <citation type="journal article" date="2009" name="Nature">
        <title>The Sorghum bicolor genome and the diversification of grasses.</title>
        <authorList>
            <person name="Paterson A.H."/>
            <person name="Bowers J.E."/>
            <person name="Bruggmann R."/>
            <person name="Dubchak I."/>
            <person name="Grimwood J."/>
            <person name="Gundlach H."/>
            <person name="Haberer G."/>
            <person name="Hellsten U."/>
            <person name="Mitros T."/>
            <person name="Poliakov A."/>
            <person name="Schmutz J."/>
            <person name="Spannagl M."/>
            <person name="Tang H."/>
            <person name="Wang X."/>
            <person name="Wicker T."/>
            <person name="Bharti A.K."/>
            <person name="Chapman J."/>
            <person name="Feltus F.A."/>
            <person name="Gowik U."/>
            <person name="Grigoriev I.V."/>
            <person name="Lyons E."/>
            <person name="Maher C.A."/>
            <person name="Martis M."/>
            <person name="Narechania A."/>
            <person name="Otillar R.P."/>
            <person name="Penning B.W."/>
            <person name="Salamov A.A."/>
            <person name="Wang Y."/>
            <person name="Zhang L."/>
            <person name="Carpita N.C."/>
            <person name="Freeling M."/>
            <person name="Gingle A.R."/>
            <person name="Hash C.T."/>
            <person name="Keller B."/>
            <person name="Klein P."/>
            <person name="Kresovich S."/>
            <person name="McCann M.C."/>
            <person name="Ming R."/>
            <person name="Peterson D.G."/>
            <person name="Mehboob-ur-Rahman"/>
            <person name="Ware D."/>
            <person name="Westhoff P."/>
            <person name="Mayer K.F."/>
            <person name="Messing J."/>
            <person name="Rokhsar D.S."/>
        </authorList>
    </citation>
    <scope>NUCLEOTIDE SEQUENCE [LARGE SCALE GENOMIC DNA]</scope>
    <source>
        <strain evidence="2">cv. BTx623</strain>
    </source>
</reference>
<dbReference type="AlphaFoldDB" id="A0A1Z5RPZ1"/>
<organism evidence="1 2">
    <name type="scientific">Sorghum bicolor</name>
    <name type="common">Sorghum</name>
    <name type="synonym">Sorghum vulgare</name>
    <dbReference type="NCBI Taxonomy" id="4558"/>
    <lineage>
        <taxon>Eukaryota</taxon>
        <taxon>Viridiplantae</taxon>
        <taxon>Streptophyta</taxon>
        <taxon>Embryophyta</taxon>
        <taxon>Tracheophyta</taxon>
        <taxon>Spermatophyta</taxon>
        <taxon>Magnoliopsida</taxon>
        <taxon>Liliopsida</taxon>
        <taxon>Poales</taxon>
        <taxon>Poaceae</taxon>
        <taxon>PACMAD clade</taxon>
        <taxon>Panicoideae</taxon>
        <taxon>Andropogonodae</taxon>
        <taxon>Andropogoneae</taxon>
        <taxon>Sorghinae</taxon>
        <taxon>Sorghum</taxon>
    </lineage>
</organism>
<proteinExistence type="predicted"/>
<dbReference type="Proteomes" id="UP000000768">
    <property type="component" value="Chromosome 4"/>
</dbReference>
<sequence>MAVDSRAWAGVCQRVSTVSPRPSTHPSPWHRVAAAGASACFVAFHPELADADCHRSTDGQLSTPNQNSPQRLIHIQIHRGHIFVTSLRISRTHSSVLVRTRSPEFFVFLSAGDGAPPWSSSPWSAHPGNSLLSLSLVFASA</sequence>